<dbReference type="EMBL" id="BT093002">
    <property type="protein sequence ID" value="ACU17359.1"/>
    <property type="molecule type" value="mRNA"/>
</dbReference>
<protein>
    <submittedName>
        <fullName evidence="1">Uncharacterized protein</fullName>
    </submittedName>
</protein>
<name>C6T6D7_SOYBN</name>
<evidence type="ECO:0000313" key="1">
    <source>
        <dbReference type="EMBL" id="ACU17359.1"/>
    </source>
</evidence>
<dbReference type="AlphaFoldDB" id="C6T6D7"/>
<accession>C6T6D7</accession>
<feature type="non-terminal residue" evidence="1">
    <location>
        <position position="1"/>
    </location>
</feature>
<sequence>SCPFFKPLIFWLLQIKISNTIYKEAYIHNCSS</sequence>
<proteinExistence type="evidence at transcript level"/>
<reference evidence="1" key="1">
    <citation type="submission" date="2009-08" db="EMBL/GenBank/DDBJ databases">
        <authorList>
            <person name="Cheung F."/>
            <person name="Xiao Y."/>
            <person name="Chan A."/>
            <person name="Moskal W."/>
            <person name="Town C.D."/>
        </authorList>
    </citation>
    <scope>NUCLEOTIDE SEQUENCE</scope>
</reference>
<organism evidence="1">
    <name type="scientific">Glycine max</name>
    <name type="common">Soybean</name>
    <name type="synonym">Glycine hispida</name>
    <dbReference type="NCBI Taxonomy" id="3847"/>
    <lineage>
        <taxon>Eukaryota</taxon>
        <taxon>Viridiplantae</taxon>
        <taxon>Streptophyta</taxon>
        <taxon>Embryophyta</taxon>
        <taxon>Tracheophyta</taxon>
        <taxon>Spermatophyta</taxon>
        <taxon>Magnoliopsida</taxon>
        <taxon>eudicotyledons</taxon>
        <taxon>Gunneridae</taxon>
        <taxon>Pentapetalae</taxon>
        <taxon>rosids</taxon>
        <taxon>fabids</taxon>
        <taxon>Fabales</taxon>
        <taxon>Fabaceae</taxon>
        <taxon>Papilionoideae</taxon>
        <taxon>50 kb inversion clade</taxon>
        <taxon>NPAAA clade</taxon>
        <taxon>indigoferoid/millettioid clade</taxon>
        <taxon>Phaseoleae</taxon>
        <taxon>Glycine</taxon>
        <taxon>Glycine subgen. Soja</taxon>
    </lineage>
</organism>